<name>A0ABR9RZQ1_9BURK</name>
<evidence type="ECO:0000313" key="2">
    <source>
        <dbReference type="EMBL" id="MBE7366725.1"/>
    </source>
</evidence>
<dbReference type="Proteomes" id="UP000806285">
    <property type="component" value="Unassembled WGS sequence"/>
</dbReference>
<evidence type="ECO:0000256" key="1">
    <source>
        <dbReference type="SAM" id="SignalP"/>
    </source>
</evidence>
<gene>
    <name evidence="2" type="ORF">IM787_04005</name>
</gene>
<protein>
    <recommendedName>
        <fullName evidence="4">Lipoprotein</fullName>
    </recommendedName>
</protein>
<keyword evidence="3" id="KW-1185">Reference proteome</keyword>
<proteinExistence type="predicted"/>
<sequence>MHYQFPVPRVGALRVLALSSALLLAACGGGGVDTISQSPGEQPPPVENPPPAVKRVVITAENQAEVAAQAGAAASLMGPVAYLFTQIMIPEPRIELAQRSAAPKAAAPVDTPAAALAESVRKFLPPKAPSRLRAAAVPAATETETYNVECTSGTGTVTTTYTEEDNFYSRKVVANLQNCQTDLRDAAALLNGKLEYTWVERTDEAEETNTLTVDILATAYSVKTEQYEFGLDGDMHMDSNEEGLIVTGKRFSVTGFGEALEGEGPEEVDAAAKPRTFTLIDYRQAIASNEDTYYYEITNQATVETDQFGETAIYYVATTQPLKYDRETGEYTAGQYKIVGAASTTLIITVANEGLFKLQRDDKGDGTIDDTVEGLTRDDLFLNVFVFF</sequence>
<feature type="chain" id="PRO_5046974496" description="Lipoprotein" evidence="1">
    <location>
        <begin position="26"/>
        <end position="388"/>
    </location>
</feature>
<evidence type="ECO:0008006" key="4">
    <source>
        <dbReference type="Google" id="ProtNLM"/>
    </source>
</evidence>
<feature type="signal peptide" evidence="1">
    <location>
        <begin position="1"/>
        <end position="25"/>
    </location>
</feature>
<comment type="caution">
    <text evidence="2">The sequence shown here is derived from an EMBL/GenBank/DDBJ whole genome shotgun (WGS) entry which is preliminary data.</text>
</comment>
<accession>A0ABR9RZQ1</accession>
<dbReference type="EMBL" id="JADDIV010000001">
    <property type="protein sequence ID" value="MBE7366725.1"/>
    <property type="molecule type" value="Genomic_DNA"/>
</dbReference>
<keyword evidence="1" id="KW-0732">Signal</keyword>
<reference evidence="2 3" key="1">
    <citation type="submission" date="2020-10" db="EMBL/GenBank/DDBJ databases">
        <title>Ramlibacter sp. HM2 16S ribosomal RNA gene Genome sequencing and assembly.</title>
        <authorList>
            <person name="Kang M."/>
        </authorList>
    </citation>
    <scope>NUCLEOTIDE SEQUENCE [LARGE SCALE GENOMIC DNA]</scope>
    <source>
        <strain evidence="2 3">HM2</strain>
    </source>
</reference>
<dbReference type="RefSeq" id="WP_193675327.1">
    <property type="nucleotide sequence ID" value="NZ_JADDIV010000001.1"/>
</dbReference>
<organism evidence="2 3">
    <name type="scientific">Ramlibacter pallidus</name>
    <dbReference type="NCBI Taxonomy" id="2780087"/>
    <lineage>
        <taxon>Bacteria</taxon>
        <taxon>Pseudomonadati</taxon>
        <taxon>Pseudomonadota</taxon>
        <taxon>Betaproteobacteria</taxon>
        <taxon>Burkholderiales</taxon>
        <taxon>Comamonadaceae</taxon>
        <taxon>Ramlibacter</taxon>
    </lineage>
</organism>
<evidence type="ECO:0000313" key="3">
    <source>
        <dbReference type="Proteomes" id="UP000806285"/>
    </source>
</evidence>